<dbReference type="AlphaFoldDB" id="M4VA02"/>
<dbReference type="Gene3D" id="3.40.640.10">
    <property type="entry name" value="Type I PLP-dependent aspartate aminotransferase-like (Major domain)"/>
    <property type="match status" value="1"/>
</dbReference>
<dbReference type="HOGENOM" id="CLU_049619_0_0_7"/>
<dbReference type="STRING" id="1184267.A11Q_1074"/>
<dbReference type="SUPFAM" id="SSF53383">
    <property type="entry name" value="PLP-dependent transferases"/>
    <property type="match status" value="1"/>
</dbReference>
<dbReference type="Gene3D" id="3.90.1150.10">
    <property type="entry name" value="Aspartate Aminotransferase, domain 1"/>
    <property type="match status" value="1"/>
</dbReference>
<dbReference type="KEGG" id="bex:A11Q_1074"/>
<evidence type="ECO:0000256" key="1">
    <source>
        <dbReference type="ARBA" id="ARBA00001933"/>
    </source>
</evidence>
<comment type="cofactor">
    <cofactor evidence="1">
        <name>pyridoxal 5'-phosphate</name>
        <dbReference type="ChEBI" id="CHEBI:597326"/>
    </cofactor>
</comment>
<dbReference type="GO" id="GO:0006520">
    <property type="term" value="P:amino acid metabolic process"/>
    <property type="evidence" value="ECO:0007669"/>
    <property type="project" value="InterPro"/>
</dbReference>
<dbReference type="PANTHER" id="PTHR48097:SF5">
    <property type="entry name" value="LOW SPECIFICITY L-THREONINE ALDOLASE"/>
    <property type="match status" value="1"/>
</dbReference>
<reference evidence="5 6" key="1">
    <citation type="journal article" date="2013" name="ISME J.">
        <title>By their genes ye shall know them: genomic signatures of predatory bacteria.</title>
        <authorList>
            <person name="Pasternak Z."/>
            <person name="Pietrokovski S."/>
            <person name="Rotem O."/>
            <person name="Gophna U."/>
            <person name="Lurie-Weinberger M.N."/>
            <person name="Jurkevitch E."/>
        </authorList>
    </citation>
    <scope>NUCLEOTIDE SEQUENCE [LARGE SCALE GENOMIC DNA]</scope>
    <source>
        <strain evidence="5 6">JSS</strain>
    </source>
</reference>
<dbReference type="eggNOG" id="COG2008">
    <property type="taxonomic scope" value="Bacteria"/>
</dbReference>
<dbReference type="Pfam" id="PF01212">
    <property type="entry name" value="Beta_elim_lyase"/>
    <property type="match status" value="1"/>
</dbReference>
<dbReference type="EMBL" id="CP003537">
    <property type="protein sequence ID" value="AGH95290.1"/>
    <property type="molecule type" value="Genomic_DNA"/>
</dbReference>
<dbReference type="PATRIC" id="fig|1184267.3.peg.1087"/>
<feature type="domain" description="Aromatic amino acid beta-eliminating lyase/threonine aldolase" evidence="4">
    <location>
        <begin position="5"/>
        <end position="292"/>
    </location>
</feature>
<dbReference type="Proteomes" id="UP000012040">
    <property type="component" value="Chromosome"/>
</dbReference>
<dbReference type="OrthoDB" id="5288796at2"/>
<evidence type="ECO:0000313" key="6">
    <source>
        <dbReference type="Proteomes" id="UP000012040"/>
    </source>
</evidence>
<evidence type="ECO:0000259" key="4">
    <source>
        <dbReference type="Pfam" id="PF01212"/>
    </source>
</evidence>
<keyword evidence="3" id="KW-0663">Pyridoxal phosphate</keyword>
<accession>M4VA02</accession>
<proteinExistence type="inferred from homology"/>
<dbReference type="GO" id="GO:0016829">
    <property type="term" value="F:lyase activity"/>
    <property type="evidence" value="ECO:0007669"/>
    <property type="project" value="InterPro"/>
</dbReference>
<sequence length="346" mass="38659">MKKGFGSDNHSGTHPELLKAIVTCNGGHEPSYGTDQYSLLAAKDFKNHFGPQTESYFVFNGTAANVLALRFLCDRHESVFCSSISHVNLDEGGAPELLAGKLIPLPHSEGKISLQTLQEHFVRRGDQHYSQSRVVTLTQPTELGTCYSRDEIKSICDWAHSNGLFVHIDGARLTNALVHLDCTFKEMTTDCGVDVVSFGGTKNGLMMGEAVLVLNPSLSSSAKQKMKYLRKQITQLPSKTRFISAQFHRYFSDGLYLQIAKHSCRMAQLLQEGLAQNTAVQITAAVQSNAVFAVLPKEIVKPLKEKFFFYVWDEKTFECRIMTSWDTTEAEVQEFIHELQLLTAKK</sequence>
<name>M4VA02_9BACT</name>
<comment type="similarity">
    <text evidence="2">Belongs to the threonine aldolase family.</text>
</comment>
<dbReference type="InterPro" id="IPR015422">
    <property type="entry name" value="PyrdxlP-dep_Trfase_small"/>
</dbReference>
<dbReference type="InterPro" id="IPR001597">
    <property type="entry name" value="ArAA_b-elim_lyase/Thr_aldolase"/>
</dbReference>
<dbReference type="RefSeq" id="WP_015469780.1">
    <property type="nucleotide sequence ID" value="NC_020813.1"/>
</dbReference>
<gene>
    <name evidence="5" type="ORF">A11Q_1074</name>
</gene>
<evidence type="ECO:0000313" key="5">
    <source>
        <dbReference type="EMBL" id="AGH95290.1"/>
    </source>
</evidence>
<dbReference type="InterPro" id="IPR015424">
    <property type="entry name" value="PyrdxlP-dep_Trfase"/>
</dbReference>
<evidence type="ECO:0000256" key="3">
    <source>
        <dbReference type="ARBA" id="ARBA00022898"/>
    </source>
</evidence>
<organism evidence="5 6">
    <name type="scientific">Pseudobdellovibrio exovorus JSS</name>
    <dbReference type="NCBI Taxonomy" id="1184267"/>
    <lineage>
        <taxon>Bacteria</taxon>
        <taxon>Pseudomonadati</taxon>
        <taxon>Bdellovibrionota</taxon>
        <taxon>Bdellovibrionia</taxon>
        <taxon>Bdellovibrionales</taxon>
        <taxon>Pseudobdellovibrionaceae</taxon>
        <taxon>Pseudobdellovibrio</taxon>
    </lineage>
</organism>
<dbReference type="PANTHER" id="PTHR48097">
    <property type="entry name" value="L-THREONINE ALDOLASE-RELATED"/>
    <property type="match status" value="1"/>
</dbReference>
<dbReference type="InterPro" id="IPR015421">
    <property type="entry name" value="PyrdxlP-dep_Trfase_major"/>
</dbReference>
<evidence type="ECO:0000256" key="2">
    <source>
        <dbReference type="ARBA" id="ARBA00006966"/>
    </source>
</evidence>
<protein>
    <submittedName>
        <fullName evidence="5">Low specificity L-threonine aldolase protein</fullName>
    </submittedName>
</protein>
<keyword evidence="6" id="KW-1185">Reference proteome</keyword>